<feature type="transmembrane region" description="Helical" evidence="1">
    <location>
        <begin position="227"/>
        <end position="246"/>
    </location>
</feature>
<dbReference type="OrthoDB" id="4141464at2759"/>
<dbReference type="EMBL" id="MU155159">
    <property type="protein sequence ID" value="KAF9482978.1"/>
    <property type="molecule type" value="Genomic_DNA"/>
</dbReference>
<feature type="transmembrane region" description="Helical" evidence="1">
    <location>
        <begin position="355"/>
        <end position="374"/>
    </location>
</feature>
<organism evidence="2 3">
    <name type="scientific">Pholiota conissans</name>
    <dbReference type="NCBI Taxonomy" id="109636"/>
    <lineage>
        <taxon>Eukaryota</taxon>
        <taxon>Fungi</taxon>
        <taxon>Dikarya</taxon>
        <taxon>Basidiomycota</taxon>
        <taxon>Agaricomycotina</taxon>
        <taxon>Agaricomycetes</taxon>
        <taxon>Agaricomycetidae</taxon>
        <taxon>Agaricales</taxon>
        <taxon>Agaricineae</taxon>
        <taxon>Strophariaceae</taxon>
        <taxon>Pholiota</taxon>
    </lineage>
</organism>
<feature type="transmembrane region" description="Helical" evidence="1">
    <location>
        <begin position="143"/>
        <end position="164"/>
    </location>
</feature>
<feature type="transmembrane region" description="Helical" evidence="1">
    <location>
        <begin position="274"/>
        <end position="293"/>
    </location>
</feature>
<keyword evidence="1" id="KW-1133">Transmembrane helix</keyword>
<keyword evidence="3" id="KW-1185">Reference proteome</keyword>
<evidence type="ECO:0000313" key="2">
    <source>
        <dbReference type="EMBL" id="KAF9482978.1"/>
    </source>
</evidence>
<keyword evidence="1" id="KW-0472">Membrane</keyword>
<evidence type="ECO:0000313" key="3">
    <source>
        <dbReference type="Proteomes" id="UP000807469"/>
    </source>
</evidence>
<feature type="transmembrane region" description="Helical" evidence="1">
    <location>
        <begin position="96"/>
        <end position="122"/>
    </location>
</feature>
<name>A0A9P6D4U9_9AGAR</name>
<comment type="caution">
    <text evidence="2">The sequence shown here is derived from an EMBL/GenBank/DDBJ whole genome shotgun (WGS) entry which is preliminary data.</text>
</comment>
<gene>
    <name evidence="2" type="ORF">BDN70DRAFT_874394</name>
</gene>
<accession>A0A9P6D4U9</accession>
<feature type="transmembrane region" description="Helical" evidence="1">
    <location>
        <begin position="314"/>
        <end position="333"/>
    </location>
</feature>
<keyword evidence="1" id="KW-0812">Transmembrane</keyword>
<reference evidence="2" key="1">
    <citation type="submission" date="2020-11" db="EMBL/GenBank/DDBJ databases">
        <authorList>
            <consortium name="DOE Joint Genome Institute"/>
            <person name="Ahrendt S."/>
            <person name="Riley R."/>
            <person name="Andreopoulos W."/>
            <person name="Labutti K."/>
            <person name="Pangilinan J."/>
            <person name="Ruiz-Duenas F.J."/>
            <person name="Barrasa J.M."/>
            <person name="Sanchez-Garcia M."/>
            <person name="Camarero S."/>
            <person name="Miyauchi S."/>
            <person name="Serrano A."/>
            <person name="Linde D."/>
            <person name="Babiker R."/>
            <person name="Drula E."/>
            <person name="Ayuso-Fernandez I."/>
            <person name="Pacheco R."/>
            <person name="Padilla G."/>
            <person name="Ferreira P."/>
            <person name="Barriuso J."/>
            <person name="Kellner H."/>
            <person name="Castanera R."/>
            <person name="Alfaro M."/>
            <person name="Ramirez L."/>
            <person name="Pisabarro A.G."/>
            <person name="Kuo A."/>
            <person name="Tritt A."/>
            <person name="Lipzen A."/>
            <person name="He G."/>
            <person name="Yan M."/>
            <person name="Ng V."/>
            <person name="Cullen D."/>
            <person name="Martin F."/>
            <person name="Rosso M.-N."/>
            <person name="Henrissat B."/>
            <person name="Hibbett D."/>
            <person name="Martinez A.T."/>
            <person name="Grigoriev I.V."/>
        </authorList>
    </citation>
    <scope>NUCLEOTIDE SEQUENCE</scope>
    <source>
        <strain evidence="2">CIRM-BRFM 674</strain>
    </source>
</reference>
<dbReference type="Proteomes" id="UP000807469">
    <property type="component" value="Unassembled WGS sequence"/>
</dbReference>
<evidence type="ECO:0000256" key="1">
    <source>
        <dbReference type="SAM" id="Phobius"/>
    </source>
</evidence>
<protein>
    <submittedName>
        <fullName evidence="2">Uncharacterized protein</fullName>
    </submittedName>
</protein>
<feature type="transmembrane region" description="Helical" evidence="1">
    <location>
        <begin position="65"/>
        <end position="84"/>
    </location>
</feature>
<dbReference type="AlphaFoldDB" id="A0A9P6D4U9"/>
<sequence length="452" mass="51648">MNEEFLNLDKLHPGTADQILDIEATLSSSKYNAEKHTTTSVLDSGLTHKETLTLRIRPMDNIRTIALSLIVLQHIAVEIVYMHLAADEPNTPAYTFLNIFVGLSKILAVPLLFFVAGFTAHFTMTVHEIPPFDFLVVRTWKTVLLVALYQGTSYLAVRRWSLFWRAKMSTWIGPYYDVREGMEALLNGTTTYVLATLVMDYLYAILRSKRVFAFGENNPNHFITTKYRYEIAKGILFSSVSLWVYACGSGYAEPFLPQNSTLEELLYACNSAELHFPILFLVAYFAGTQFLHYRKFIVDADHSSHFSPSPLRTLLLSLAFSVCGLWYFCYTFPEGDAFLDVRLRPFLQFHDHDTAAAYAIWVLVILSTIPEALLKVCLTHPRFTGDWGVFSRHPYFQVHMQTLVLLVNRSDYKLAAVYIIGGFMSMVFVYISAIMGFAFHVLALRGWRMFKL</sequence>
<feature type="transmembrane region" description="Helical" evidence="1">
    <location>
        <begin position="415"/>
        <end position="442"/>
    </location>
</feature>
<feature type="transmembrane region" description="Helical" evidence="1">
    <location>
        <begin position="184"/>
        <end position="206"/>
    </location>
</feature>
<proteinExistence type="predicted"/>